<dbReference type="STRING" id="1314782.A0A165M6I4"/>
<dbReference type="Gene3D" id="3.30.450.30">
    <property type="entry name" value="Dynein light chain 2a, cytoplasmic"/>
    <property type="match status" value="1"/>
</dbReference>
<reference evidence="2 3" key="1">
    <citation type="journal article" date="2016" name="Mol. Biol. Evol.">
        <title>Comparative Genomics of Early-Diverging Mushroom-Forming Fungi Provides Insights into the Origins of Lignocellulose Decay Capabilities.</title>
        <authorList>
            <person name="Nagy L.G."/>
            <person name="Riley R."/>
            <person name="Tritt A."/>
            <person name="Adam C."/>
            <person name="Daum C."/>
            <person name="Floudas D."/>
            <person name="Sun H."/>
            <person name="Yadav J.S."/>
            <person name="Pangilinan J."/>
            <person name="Larsson K.H."/>
            <person name="Matsuura K."/>
            <person name="Barry K."/>
            <person name="Labutti K."/>
            <person name="Kuo R."/>
            <person name="Ohm R.A."/>
            <person name="Bhattacharya S.S."/>
            <person name="Shirouzu T."/>
            <person name="Yoshinaga Y."/>
            <person name="Martin F.M."/>
            <person name="Grigoriev I.V."/>
            <person name="Hibbett D.S."/>
        </authorList>
    </citation>
    <scope>NUCLEOTIDE SEQUENCE [LARGE SCALE GENOMIC DNA]</scope>
    <source>
        <strain evidence="2 3">HHB14362 ss-1</strain>
    </source>
</reference>
<sequence length="147" mass="15620">MAHSHRIYVYAKTSAASTSTSTYPSLGNNATTTPNPNIPTTTSPNIPTTTSPNLPPPPELGQTLALLSSHRSVLGYMLLSLSQPVSIIRHSGIVFEGEQGRKYAQAIGRIVESVQAGLGDVSSDGCGEFFVFVGLRCVWCAIGRNEQ</sequence>
<dbReference type="EMBL" id="KV425746">
    <property type="protein sequence ID" value="KZT17963.1"/>
    <property type="molecule type" value="Genomic_DNA"/>
</dbReference>
<name>A0A165M6I4_9AGAM</name>
<dbReference type="AlphaFoldDB" id="A0A165M6I4"/>
<evidence type="ECO:0000256" key="1">
    <source>
        <dbReference type="SAM" id="MobiDB-lite"/>
    </source>
</evidence>
<evidence type="ECO:0000313" key="3">
    <source>
        <dbReference type="Proteomes" id="UP000076761"/>
    </source>
</evidence>
<accession>A0A165M6I4</accession>
<gene>
    <name evidence="2" type="ORF">NEOLEDRAFT_1143962</name>
</gene>
<feature type="region of interest" description="Disordered" evidence="1">
    <location>
        <begin position="18"/>
        <end position="55"/>
    </location>
</feature>
<keyword evidence="3" id="KW-1185">Reference proteome</keyword>
<dbReference type="Proteomes" id="UP000076761">
    <property type="component" value="Unassembled WGS sequence"/>
</dbReference>
<protein>
    <submittedName>
        <fullName evidence="2">Uncharacterized protein</fullName>
    </submittedName>
</protein>
<feature type="compositionally biased region" description="Low complexity" evidence="1">
    <location>
        <begin position="18"/>
        <end position="52"/>
    </location>
</feature>
<organism evidence="2 3">
    <name type="scientific">Neolentinus lepideus HHB14362 ss-1</name>
    <dbReference type="NCBI Taxonomy" id="1314782"/>
    <lineage>
        <taxon>Eukaryota</taxon>
        <taxon>Fungi</taxon>
        <taxon>Dikarya</taxon>
        <taxon>Basidiomycota</taxon>
        <taxon>Agaricomycotina</taxon>
        <taxon>Agaricomycetes</taxon>
        <taxon>Gloeophyllales</taxon>
        <taxon>Gloeophyllaceae</taxon>
        <taxon>Neolentinus</taxon>
    </lineage>
</organism>
<evidence type="ECO:0000313" key="2">
    <source>
        <dbReference type="EMBL" id="KZT17963.1"/>
    </source>
</evidence>
<dbReference type="InParanoid" id="A0A165M6I4"/>
<proteinExistence type="predicted"/>